<feature type="domain" description="TANK-binding kinase 1 coiled-coil" evidence="2">
    <location>
        <begin position="2"/>
        <end position="75"/>
    </location>
</feature>
<gene>
    <name evidence="3" type="ORF">HF086_001162</name>
</gene>
<feature type="compositionally biased region" description="Gly residues" evidence="1">
    <location>
        <begin position="114"/>
        <end position="128"/>
    </location>
</feature>
<feature type="region of interest" description="Disordered" evidence="1">
    <location>
        <begin position="93"/>
        <end position="128"/>
    </location>
</feature>
<name>A0A922M1U8_SPOEX</name>
<evidence type="ECO:0000313" key="4">
    <source>
        <dbReference type="Proteomes" id="UP000814243"/>
    </source>
</evidence>
<sequence>MCRCRLRESWQHLVRDRATRSLTYNDEQFHVLERITVAETARRARALLQRAAPLARARADAIADWSVHTIPHLQCHHLSATAPCCSAPRRRHRRLVNSPKADTSGDAGEKTREMGGGNAQKSNGAGGVTARGAGVRALLAAHGDLAHQLRANSALLTRLADLAQQLQP</sequence>
<comment type="caution">
    <text evidence="3">The sequence shown here is derived from an EMBL/GenBank/DDBJ whole genome shotgun (WGS) entry which is preliminary data.</text>
</comment>
<dbReference type="Pfam" id="PF18394">
    <property type="entry name" value="TBK1_CCD1"/>
    <property type="match status" value="1"/>
</dbReference>
<proteinExistence type="predicted"/>
<accession>A0A922M1U8</accession>
<dbReference type="Proteomes" id="UP000814243">
    <property type="component" value="Unassembled WGS sequence"/>
</dbReference>
<dbReference type="AlphaFoldDB" id="A0A922M1U8"/>
<dbReference type="InterPro" id="IPR041309">
    <property type="entry name" value="TBK1_CC1"/>
</dbReference>
<dbReference type="Gene3D" id="1.20.1270.420">
    <property type="match status" value="1"/>
</dbReference>
<dbReference type="EMBL" id="JACEFF010000907">
    <property type="protein sequence ID" value="KAH9628555.1"/>
    <property type="molecule type" value="Genomic_DNA"/>
</dbReference>
<protein>
    <recommendedName>
        <fullName evidence="2">TANK-binding kinase 1 coiled-coil domain-containing protein</fullName>
    </recommendedName>
</protein>
<evidence type="ECO:0000313" key="3">
    <source>
        <dbReference type="EMBL" id="KAH9628555.1"/>
    </source>
</evidence>
<evidence type="ECO:0000256" key="1">
    <source>
        <dbReference type="SAM" id="MobiDB-lite"/>
    </source>
</evidence>
<evidence type="ECO:0000259" key="2">
    <source>
        <dbReference type="Pfam" id="PF18394"/>
    </source>
</evidence>
<reference evidence="3" key="1">
    <citation type="journal article" date="2021" name="G3 (Bethesda)">
        <title>Genome and transcriptome analysis of the beet armyworm Spodoptera exigua reveals targets for pest control. .</title>
        <authorList>
            <person name="Simon S."/>
            <person name="Breeschoten T."/>
            <person name="Jansen H.J."/>
            <person name="Dirks R.P."/>
            <person name="Schranz M.E."/>
            <person name="Ros V.I.D."/>
        </authorList>
    </citation>
    <scope>NUCLEOTIDE SEQUENCE</scope>
    <source>
        <strain evidence="3">TB_SE_WUR_2020</strain>
    </source>
</reference>
<organism evidence="3 4">
    <name type="scientific">Spodoptera exigua</name>
    <name type="common">Beet armyworm</name>
    <name type="synonym">Noctua fulgens</name>
    <dbReference type="NCBI Taxonomy" id="7107"/>
    <lineage>
        <taxon>Eukaryota</taxon>
        <taxon>Metazoa</taxon>
        <taxon>Ecdysozoa</taxon>
        <taxon>Arthropoda</taxon>
        <taxon>Hexapoda</taxon>
        <taxon>Insecta</taxon>
        <taxon>Pterygota</taxon>
        <taxon>Neoptera</taxon>
        <taxon>Endopterygota</taxon>
        <taxon>Lepidoptera</taxon>
        <taxon>Glossata</taxon>
        <taxon>Ditrysia</taxon>
        <taxon>Noctuoidea</taxon>
        <taxon>Noctuidae</taxon>
        <taxon>Amphipyrinae</taxon>
        <taxon>Spodoptera</taxon>
    </lineage>
</organism>